<feature type="chain" id="PRO_5043925987" description="Campylo_MOMP domain-containing protein" evidence="1">
    <location>
        <begin position="27"/>
        <end position="425"/>
    </location>
</feature>
<protein>
    <recommendedName>
        <fullName evidence="4">Campylo_MOMP domain-containing protein</fullName>
    </recommendedName>
</protein>
<dbReference type="SUPFAM" id="SSF56935">
    <property type="entry name" value="Porins"/>
    <property type="match status" value="1"/>
</dbReference>
<organism evidence="2 3">
    <name type="scientific">Malaciobacter mytili LMG 24559</name>
    <dbReference type="NCBI Taxonomy" id="1032238"/>
    <lineage>
        <taxon>Bacteria</taxon>
        <taxon>Pseudomonadati</taxon>
        <taxon>Campylobacterota</taxon>
        <taxon>Epsilonproteobacteria</taxon>
        <taxon>Campylobacterales</taxon>
        <taxon>Arcobacteraceae</taxon>
        <taxon>Malaciobacter</taxon>
    </lineage>
</organism>
<name>A0AAX2AI39_9BACT</name>
<dbReference type="Gene3D" id="2.40.160.10">
    <property type="entry name" value="Porin"/>
    <property type="match status" value="1"/>
</dbReference>
<keyword evidence="1" id="KW-0732">Signal</keyword>
<dbReference type="RefSeq" id="WP_114840834.1">
    <property type="nucleotide sequence ID" value="NZ_CP031219.1"/>
</dbReference>
<dbReference type="InterPro" id="IPR023614">
    <property type="entry name" value="Porin_dom_sf"/>
</dbReference>
<sequence length="425" mass="45362">MKKFAKMSLVAAVAVAGLSTTSSAKALEEAIKNVDVSGTVVYRYDDRAFEDKARDNDSDRDLSNNKYKIGLTLKSKVNDDVTAVTRFIVGSQTNGDFVSLNNTNGGDGQADISLNNVYFSYTGIANTTVNVGKQGLTTPWTVAIDADGNEQTGTGILALTNVGPVTLAGAYFNQTNLNKSTDVSINGSKALGAKAVKLYNSKTDASVLGGDSNVITVGAMANIGPVALDAWYLDMQDSFDTFTIGAKANFDLDAVKLSVGARHTQLDADKELAGKDFAKEDNSLTKIELGLKAGIFGANVNYGWTDSEGGLAALDNDALTGMQGYTVQLNGVADAKYLQVKADVQVLPSLNISLNYHTLDKDKNDVRAKDSTDTEIYVQASYQMSKNFGGYIRLGQAEFENDYVDGTKSKDNDGTIGRLQVQYSF</sequence>
<gene>
    <name evidence="2" type="ORF">CP985_06435</name>
</gene>
<dbReference type="InterPro" id="IPR008439">
    <property type="entry name" value="Campylo_MOMP"/>
</dbReference>
<evidence type="ECO:0000313" key="3">
    <source>
        <dbReference type="Proteomes" id="UP000290092"/>
    </source>
</evidence>
<evidence type="ECO:0008006" key="4">
    <source>
        <dbReference type="Google" id="ProtNLM"/>
    </source>
</evidence>
<dbReference type="AlphaFoldDB" id="A0AAX2AI39"/>
<evidence type="ECO:0000313" key="2">
    <source>
        <dbReference type="EMBL" id="RXK15861.1"/>
    </source>
</evidence>
<accession>A0AAX2AI39</accession>
<dbReference type="Pfam" id="PF05538">
    <property type="entry name" value="Campylo_MOMP"/>
    <property type="match status" value="1"/>
</dbReference>
<keyword evidence="3" id="KW-1185">Reference proteome</keyword>
<dbReference type="EMBL" id="NXID01000019">
    <property type="protein sequence ID" value="RXK15861.1"/>
    <property type="molecule type" value="Genomic_DNA"/>
</dbReference>
<dbReference type="KEGG" id="amyt:AMYT_0338"/>
<dbReference type="Proteomes" id="UP000290092">
    <property type="component" value="Unassembled WGS sequence"/>
</dbReference>
<comment type="caution">
    <text evidence="2">The sequence shown here is derived from an EMBL/GenBank/DDBJ whole genome shotgun (WGS) entry which is preliminary data.</text>
</comment>
<evidence type="ECO:0000256" key="1">
    <source>
        <dbReference type="SAM" id="SignalP"/>
    </source>
</evidence>
<feature type="signal peptide" evidence="1">
    <location>
        <begin position="1"/>
        <end position="26"/>
    </location>
</feature>
<proteinExistence type="predicted"/>
<reference evidence="2 3" key="1">
    <citation type="submission" date="2017-09" db="EMBL/GenBank/DDBJ databases">
        <title>Genomics of the genus Arcobacter.</title>
        <authorList>
            <person name="Perez-Cataluna A."/>
            <person name="Figueras M.J."/>
            <person name="Salas-Masso N."/>
        </authorList>
    </citation>
    <scope>NUCLEOTIDE SEQUENCE [LARGE SCALE GENOMIC DNA]</scope>
    <source>
        <strain evidence="2 3">CECT 7386</strain>
    </source>
</reference>